<reference evidence="1" key="1">
    <citation type="journal article" date="2021" name="Sci. Adv.">
        <title>The American lobster genome reveals insights on longevity, neural, and immune adaptations.</title>
        <authorList>
            <person name="Polinski J.M."/>
            <person name="Zimin A.V."/>
            <person name="Clark K.F."/>
            <person name="Kohn A.B."/>
            <person name="Sadowski N."/>
            <person name="Timp W."/>
            <person name="Ptitsyn A."/>
            <person name="Khanna P."/>
            <person name="Romanova D.Y."/>
            <person name="Williams P."/>
            <person name="Greenwood S.J."/>
            <person name="Moroz L.L."/>
            <person name="Walt D.R."/>
            <person name="Bodnar A.G."/>
        </authorList>
    </citation>
    <scope>NUCLEOTIDE SEQUENCE</scope>
    <source>
        <strain evidence="1">GMGI-L3</strain>
    </source>
</reference>
<accession>A0A8J5N849</accession>
<dbReference type="Proteomes" id="UP000747542">
    <property type="component" value="Unassembled WGS sequence"/>
</dbReference>
<evidence type="ECO:0000313" key="2">
    <source>
        <dbReference type="Proteomes" id="UP000747542"/>
    </source>
</evidence>
<protein>
    <submittedName>
        <fullName evidence="1">Uncharacterized protein</fullName>
    </submittedName>
</protein>
<comment type="caution">
    <text evidence="1">The sequence shown here is derived from an EMBL/GenBank/DDBJ whole genome shotgun (WGS) entry which is preliminary data.</text>
</comment>
<evidence type="ECO:0000313" key="1">
    <source>
        <dbReference type="EMBL" id="KAG7175610.1"/>
    </source>
</evidence>
<name>A0A8J5N849_HOMAM</name>
<dbReference type="EMBL" id="JAHLQT010005252">
    <property type="protein sequence ID" value="KAG7175610.1"/>
    <property type="molecule type" value="Genomic_DNA"/>
</dbReference>
<organism evidence="1 2">
    <name type="scientific">Homarus americanus</name>
    <name type="common">American lobster</name>
    <dbReference type="NCBI Taxonomy" id="6706"/>
    <lineage>
        <taxon>Eukaryota</taxon>
        <taxon>Metazoa</taxon>
        <taxon>Ecdysozoa</taxon>
        <taxon>Arthropoda</taxon>
        <taxon>Crustacea</taxon>
        <taxon>Multicrustacea</taxon>
        <taxon>Malacostraca</taxon>
        <taxon>Eumalacostraca</taxon>
        <taxon>Eucarida</taxon>
        <taxon>Decapoda</taxon>
        <taxon>Pleocyemata</taxon>
        <taxon>Astacidea</taxon>
        <taxon>Nephropoidea</taxon>
        <taxon>Nephropidae</taxon>
        <taxon>Homarus</taxon>
    </lineage>
</organism>
<gene>
    <name evidence="1" type="ORF">Hamer_G024905</name>
</gene>
<sequence>MNAVRYYTMPRLHAPQYGVRFNNVITTTGQILNNMWVVELYAIPHMEHYYNPVNDMNYYIRHDIHTKASFTDFCEAVVTRASKPYEKEVSHPGEGVKLLKQVLEERVWTYPLWGLTCVTSVGSLTVLVSVSTVLLFSSPGSDHHPPADTILQLTPPSC</sequence>
<keyword evidence="2" id="KW-1185">Reference proteome</keyword>
<dbReference type="AlphaFoldDB" id="A0A8J5N849"/>
<proteinExistence type="predicted"/>